<name>A0A1F7UH14_9BACT</name>
<evidence type="ECO:0008006" key="3">
    <source>
        <dbReference type="Google" id="ProtNLM"/>
    </source>
</evidence>
<accession>A0A1F7UH14</accession>
<protein>
    <recommendedName>
        <fullName evidence="3">PEP-utilising enzyme mobile domain-containing protein</fullName>
    </recommendedName>
</protein>
<dbReference type="AlphaFoldDB" id="A0A1F7UH14"/>
<sequence>MRENKLEQKMEVKMKKFKVEYLLHALPLPATIRAVAIYATDNEIRKSLPQTQDIIIVTDQNDSYEVRFNVSTYDKRVKLAITDTAGVLSHFAIILREINVPFIELDQPKKKIPNGTLLEVKFFGGKTRRWTMRVLERVFAGIAYLLGKIFLRGYYHAYFPGNVVEITTLKRPPLKD</sequence>
<gene>
    <name evidence="1" type="ORF">A3J43_03350</name>
</gene>
<evidence type="ECO:0000313" key="1">
    <source>
        <dbReference type="EMBL" id="OGL77565.1"/>
    </source>
</evidence>
<reference evidence="1 2" key="1">
    <citation type="journal article" date="2016" name="Nat. Commun.">
        <title>Thousands of microbial genomes shed light on interconnected biogeochemical processes in an aquifer system.</title>
        <authorList>
            <person name="Anantharaman K."/>
            <person name="Brown C.T."/>
            <person name="Hug L.A."/>
            <person name="Sharon I."/>
            <person name="Castelle C.J."/>
            <person name="Probst A.J."/>
            <person name="Thomas B.C."/>
            <person name="Singh A."/>
            <person name="Wilkins M.J."/>
            <person name="Karaoz U."/>
            <person name="Brodie E.L."/>
            <person name="Williams K.H."/>
            <person name="Hubbard S.S."/>
            <person name="Banfield J.F."/>
        </authorList>
    </citation>
    <scope>NUCLEOTIDE SEQUENCE [LARGE SCALE GENOMIC DNA]</scope>
</reference>
<evidence type="ECO:0000313" key="2">
    <source>
        <dbReference type="Proteomes" id="UP000176604"/>
    </source>
</evidence>
<comment type="caution">
    <text evidence="1">The sequence shown here is derived from an EMBL/GenBank/DDBJ whole genome shotgun (WGS) entry which is preliminary data.</text>
</comment>
<dbReference type="EMBL" id="MGEF01000056">
    <property type="protein sequence ID" value="OGL77565.1"/>
    <property type="molecule type" value="Genomic_DNA"/>
</dbReference>
<organism evidence="1 2">
    <name type="scientific">Candidatus Uhrbacteria bacterium RIFCSPHIGHO2_12_FULL_54_23</name>
    <dbReference type="NCBI Taxonomy" id="1802397"/>
    <lineage>
        <taxon>Bacteria</taxon>
        <taxon>Candidatus Uhriibacteriota</taxon>
    </lineage>
</organism>
<proteinExistence type="predicted"/>
<dbReference type="Proteomes" id="UP000176604">
    <property type="component" value="Unassembled WGS sequence"/>
</dbReference>